<keyword evidence="1" id="KW-0472">Membrane</keyword>
<feature type="transmembrane region" description="Helical" evidence="1">
    <location>
        <begin position="6"/>
        <end position="35"/>
    </location>
</feature>
<proteinExistence type="predicted"/>
<dbReference type="EMBL" id="JBHTOP010000006">
    <property type="protein sequence ID" value="MFD1671308.1"/>
    <property type="molecule type" value="Genomic_DNA"/>
</dbReference>
<gene>
    <name evidence="2" type="ORF">ACFQ5M_04285</name>
</gene>
<evidence type="ECO:0000256" key="1">
    <source>
        <dbReference type="SAM" id="Phobius"/>
    </source>
</evidence>
<sequence length="80" mass="8731">MSSDSYAVLGTSILICVILIVSGIQLLRGHWLALLSGSSRNRDEDSLKRAKSLGRSFLVIGVIALVALLVNTFVLHRPIW</sequence>
<keyword evidence="3" id="KW-1185">Reference proteome</keyword>
<organism evidence="2 3">
    <name type="scientific">Agrilactobacillus yilanensis</name>
    <dbReference type="NCBI Taxonomy" id="2485997"/>
    <lineage>
        <taxon>Bacteria</taxon>
        <taxon>Bacillati</taxon>
        <taxon>Bacillota</taxon>
        <taxon>Bacilli</taxon>
        <taxon>Lactobacillales</taxon>
        <taxon>Lactobacillaceae</taxon>
        <taxon>Agrilactobacillus</taxon>
    </lineage>
</organism>
<reference evidence="3" key="1">
    <citation type="journal article" date="2019" name="Int. J. Syst. Evol. Microbiol.">
        <title>The Global Catalogue of Microorganisms (GCM) 10K type strain sequencing project: providing services to taxonomists for standard genome sequencing and annotation.</title>
        <authorList>
            <consortium name="The Broad Institute Genomics Platform"/>
            <consortium name="The Broad Institute Genome Sequencing Center for Infectious Disease"/>
            <person name="Wu L."/>
            <person name="Ma J."/>
        </authorList>
    </citation>
    <scope>NUCLEOTIDE SEQUENCE [LARGE SCALE GENOMIC DNA]</scope>
    <source>
        <strain evidence="3">CCM 8896</strain>
    </source>
</reference>
<protein>
    <submittedName>
        <fullName evidence="2">Uncharacterized protein</fullName>
    </submittedName>
</protein>
<feature type="transmembrane region" description="Helical" evidence="1">
    <location>
        <begin position="56"/>
        <end position="75"/>
    </location>
</feature>
<evidence type="ECO:0000313" key="2">
    <source>
        <dbReference type="EMBL" id="MFD1671308.1"/>
    </source>
</evidence>
<name>A0ABW4J5V7_9LACO</name>
<keyword evidence="1" id="KW-0812">Transmembrane</keyword>
<accession>A0ABW4J5V7</accession>
<dbReference type="Proteomes" id="UP001597267">
    <property type="component" value="Unassembled WGS sequence"/>
</dbReference>
<dbReference type="RefSeq" id="WP_125713459.1">
    <property type="nucleotide sequence ID" value="NZ_JBHTOP010000006.1"/>
</dbReference>
<evidence type="ECO:0000313" key="3">
    <source>
        <dbReference type="Proteomes" id="UP001597267"/>
    </source>
</evidence>
<comment type="caution">
    <text evidence="2">The sequence shown here is derived from an EMBL/GenBank/DDBJ whole genome shotgun (WGS) entry which is preliminary data.</text>
</comment>
<keyword evidence="1" id="KW-1133">Transmembrane helix</keyword>